<reference evidence="1" key="1">
    <citation type="submission" date="2021-01" db="EMBL/GenBank/DDBJ databases">
        <title>Complete genome sequence of Clostridiales bacterium R-7.</title>
        <authorList>
            <person name="Mahoney-Kurpe S.C."/>
            <person name="Palevich N."/>
            <person name="Koike S."/>
            <person name="Moon C.D."/>
            <person name="Attwood G.T."/>
        </authorList>
    </citation>
    <scope>NUCLEOTIDE SEQUENCE</scope>
    <source>
        <strain evidence="1">R-7</strain>
    </source>
</reference>
<dbReference type="EMBL" id="CP068393">
    <property type="protein sequence ID" value="QUC68632.1"/>
    <property type="molecule type" value="Genomic_DNA"/>
</dbReference>
<sequence>MNILHLKYAVSIADNGSINKAAEEIHVAQPNLSRVIKELEADLGITIFQRSAHGMILTPEGEEFVGRARKILEQVDDMEHMYKSGQPACQRFSISAPRASYISDAFAHFSRSLSKDDAEVFYQETNVLKAVRNILEVGYNLGILRYASKHEKYFREMLEDKDLTGDLIMEFTYCLIMHEDSPLAKMETIRMKDLAGYIQIAHADPYVPSMPLSVVKNEELPDIPRRIYVFERGSQMDLLSENPETFMWVSPIPERLLKNLHLVQRRCVDNQKLYRDVLIRRKNYHLTELDKQFITELTISKRNCMMAENA</sequence>
<organism evidence="1 2">
    <name type="scientific">Aristaeella hokkaidonensis</name>
    <dbReference type="NCBI Taxonomy" id="3046382"/>
    <lineage>
        <taxon>Bacteria</taxon>
        <taxon>Bacillati</taxon>
        <taxon>Bacillota</taxon>
        <taxon>Clostridia</taxon>
        <taxon>Eubacteriales</taxon>
        <taxon>Aristaeellaceae</taxon>
        <taxon>Aristaeella</taxon>
    </lineage>
</organism>
<protein>
    <submittedName>
        <fullName evidence="1">LysR family transcriptional regulator</fullName>
    </submittedName>
</protein>
<dbReference type="Proteomes" id="UP000682782">
    <property type="component" value="Chromosome"/>
</dbReference>
<evidence type="ECO:0000313" key="2">
    <source>
        <dbReference type="Proteomes" id="UP000682782"/>
    </source>
</evidence>
<proteinExistence type="predicted"/>
<accession>A0AC61MZI0</accession>
<gene>
    <name evidence="1" type="ORF">JYE49_08035</name>
</gene>
<keyword evidence="2" id="KW-1185">Reference proteome</keyword>
<name>A0AC61MZI0_9FIRM</name>
<evidence type="ECO:0000313" key="1">
    <source>
        <dbReference type="EMBL" id="QUC68632.1"/>
    </source>
</evidence>